<evidence type="ECO:0000256" key="2">
    <source>
        <dbReference type="ARBA" id="ARBA00022656"/>
    </source>
</evidence>
<dbReference type="AlphaFoldDB" id="A0A9X4BCQ2"/>
<evidence type="ECO:0000259" key="5">
    <source>
        <dbReference type="Pfam" id="PF04829"/>
    </source>
</evidence>
<sequence>MAASTPFRRSPPPLHVAEVIGHRSGLDDTMEKAAAHAVANAVLAAMQGKDALAGAAGALTGELAGTIALEMYGKDVAALSESEKQTISALATLAAGIAGGVAGDGTASAIAGAQAGKTVVENNLMAGSEDVQVAWLQQHGTDMASCADEPSSASCQKAMNERDAVGLALASGGVALLPGGAQVMWGLGAAANAGVNYWADDAIDPANAAIAGWVNVFSMGNGIVGTVGWNAAGGAFGNWIDNKDPLSGALITGAGSGIGYGIGKGLSWGVNTGANWWKGGWDPKFNADLRRFTEVKGELGLSKEMTPSYFPGMFGDIGGSLGSELSGKYIDQKTSYKDRKK</sequence>
<evidence type="ECO:0000313" key="6">
    <source>
        <dbReference type="EMBL" id="MDC6639071.1"/>
    </source>
</evidence>
<feature type="domain" description="VENN motif-containing" evidence="5">
    <location>
        <begin position="77"/>
        <end position="125"/>
    </location>
</feature>
<dbReference type="Proteomes" id="UP001149314">
    <property type="component" value="Unassembled WGS sequence"/>
</dbReference>
<name>A0A9X4BCQ2_9ENTR</name>
<evidence type="ECO:0000256" key="4">
    <source>
        <dbReference type="ARBA" id="ARBA00023026"/>
    </source>
</evidence>
<dbReference type="GO" id="GO:0090729">
    <property type="term" value="F:toxin activity"/>
    <property type="evidence" value="ECO:0007669"/>
    <property type="project" value="UniProtKB-KW"/>
</dbReference>
<comment type="caution">
    <text evidence="6">The sequence shown here is derived from an EMBL/GenBank/DDBJ whole genome shotgun (WGS) entry which is preliminary data.</text>
</comment>
<evidence type="ECO:0000256" key="1">
    <source>
        <dbReference type="ARBA" id="ARBA00004219"/>
    </source>
</evidence>
<evidence type="ECO:0000313" key="7">
    <source>
        <dbReference type="Proteomes" id="UP001149314"/>
    </source>
</evidence>
<keyword evidence="3" id="KW-1266">Target cell cytoplasm</keyword>
<keyword evidence="4" id="KW-0843">Virulence</keyword>
<protein>
    <submittedName>
        <fullName evidence="6">VENN motif pre-toxin domain-containing protein</fullName>
    </submittedName>
</protein>
<dbReference type="Pfam" id="PF04829">
    <property type="entry name" value="PT-VENN"/>
    <property type="match status" value="1"/>
</dbReference>
<proteinExistence type="predicted"/>
<comment type="subcellular location">
    <subcellularLocation>
        <location evidence="1">Target cell</location>
        <location evidence="1">Target cell cytoplasm</location>
    </subcellularLocation>
</comment>
<organism evidence="6 7">
    <name type="scientific">Leclercia adecarboxylata</name>
    <dbReference type="NCBI Taxonomy" id="83655"/>
    <lineage>
        <taxon>Bacteria</taxon>
        <taxon>Pseudomonadati</taxon>
        <taxon>Pseudomonadota</taxon>
        <taxon>Gammaproteobacteria</taxon>
        <taxon>Enterobacterales</taxon>
        <taxon>Enterobacteriaceae</taxon>
        <taxon>Leclercia</taxon>
    </lineage>
</organism>
<keyword evidence="2" id="KW-0800">Toxin</keyword>
<accession>A0A9X4BCQ2</accession>
<dbReference type="InterPro" id="IPR006914">
    <property type="entry name" value="VENN_dom"/>
</dbReference>
<dbReference type="EMBL" id="JAOURS010000011">
    <property type="protein sequence ID" value="MDC6639071.1"/>
    <property type="molecule type" value="Genomic_DNA"/>
</dbReference>
<gene>
    <name evidence="6" type="ORF">OEZ79_12560</name>
</gene>
<evidence type="ECO:0000256" key="3">
    <source>
        <dbReference type="ARBA" id="ARBA00022913"/>
    </source>
</evidence>
<reference evidence="6" key="1">
    <citation type="journal article" date="2023" name="Genes Genomics">
        <title>Genomic insights of Leclercia adecarboxylata strains linked to an outbreak in public hospitals in Mexico.</title>
        <authorList>
            <person name="Barrios-Villa E."/>
            <person name="Pacheco-Flores B."/>
            <person name="Lozano-Zarain P."/>
            <person name="Del Campo-Ortega R."/>
            <person name="de Jesus Ascencio-Montiel I."/>
            <person name="Gonzalez-Leon M."/>
            <person name="Camorlinga-Ponce M."/>
            <person name="Gaytan Cervantes F.J."/>
            <person name="Gonzalez Torres C."/>
            <person name="Aguilar E."/>
            <person name="Gonzalez Ibarra J."/>
            <person name="Torres Lopez F.J."/>
            <person name="Rosas-Vargas H."/>
            <person name="Gonzalez-Bonilla C.R."/>
            <person name="Del Carmen Rocha-Gracia R."/>
        </authorList>
    </citation>
    <scope>NUCLEOTIDE SEQUENCE</scope>
    <source>
        <strain evidence="6">Lac40</strain>
    </source>
</reference>